<name>A0ABV7BFQ3_9GAMM</name>
<gene>
    <name evidence="1" type="ORF">ACFODO_14290</name>
</gene>
<dbReference type="Proteomes" id="UP001595455">
    <property type="component" value="Unassembled WGS sequence"/>
</dbReference>
<sequence>MPIFLYAKYENEVKNNKKRTLGIYHGKKETIAGILLADWLESERNKLIDFLISSTGLRANLLQPFLSIGINLNLMIGPYQVGRESQVF</sequence>
<dbReference type="RefSeq" id="WP_213069643.1">
    <property type="nucleotide sequence ID" value="NZ_JBHRSF010000067.1"/>
</dbReference>
<dbReference type="EMBL" id="JBHRSF010000067">
    <property type="protein sequence ID" value="MFC2996411.1"/>
    <property type="molecule type" value="Genomic_DNA"/>
</dbReference>
<reference evidence="2" key="1">
    <citation type="journal article" date="2019" name="Int. J. Syst. Evol. Microbiol.">
        <title>The Global Catalogue of Microorganisms (GCM) 10K type strain sequencing project: providing services to taxonomists for standard genome sequencing and annotation.</title>
        <authorList>
            <consortium name="The Broad Institute Genomics Platform"/>
            <consortium name="The Broad Institute Genome Sequencing Center for Infectious Disease"/>
            <person name="Wu L."/>
            <person name="Ma J."/>
        </authorList>
    </citation>
    <scope>NUCLEOTIDE SEQUENCE [LARGE SCALE GENOMIC DNA]</scope>
    <source>
        <strain evidence="2">KCTC 62575</strain>
    </source>
</reference>
<proteinExistence type="predicted"/>
<organism evidence="1 2">
    <name type="scientific">Acinetobacter sichuanensis</name>
    <dbReference type="NCBI Taxonomy" id="2136183"/>
    <lineage>
        <taxon>Bacteria</taxon>
        <taxon>Pseudomonadati</taxon>
        <taxon>Pseudomonadota</taxon>
        <taxon>Gammaproteobacteria</taxon>
        <taxon>Moraxellales</taxon>
        <taxon>Moraxellaceae</taxon>
        <taxon>Acinetobacter</taxon>
    </lineage>
</organism>
<protein>
    <submittedName>
        <fullName evidence="1">Uncharacterized protein</fullName>
    </submittedName>
</protein>
<keyword evidence="2" id="KW-1185">Reference proteome</keyword>
<evidence type="ECO:0000313" key="1">
    <source>
        <dbReference type="EMBL" id="MFC2996411.1"/>
    </source>
</evidence>
<comment type="caution">
    <text evidence="1">The sequence shown here is derived from an EMBL/GenBank/DDBJ whole genome shotgun (WGS) entry which is preliminary data.</text>
</comment>
<accession>A0ABV7BFQ3</accession>
<evidence type="ECO:0000313" key="2">
    <source>
        <dbReference type="Proteomes" id="UP001595455"/>
    </source>
</evidence>